<dbReference type="GeneID" id="108680790"/>
<dbReference type="Gene3D" id="1.25.40.480">
    <property type="match status" value="1"/>
</dbReference>
<reference evidence="2" key="1">
    <citation type="submission" date="2025-08" db="UniProtKB">
        <authorList>
            <consortium name="RefSeq"/>
        </authorList>
    </citation>
    <scope>IDENTIFICATION</scope>
    <source>
        <tissue evidence="2">Whole organism</tissue>
    </source>
</reference>
<gene>
    <name evidence="2" type="primary">LOC108680790</name>
</gene>
<accession>A0A8B7PIL7</accession>
<dbReference type="Proteomes" id="UP000694843">
    <property type="component" value="Unplaced"/>
</dbReference>
<dbReference type="RefSeq" id="XP_018025181.1">
    <property type="nucleotide sequence ID" value="XM_018169692.2"/>
</dbReference>
<protein>
    <submittedName>
        <fullName evidence="2">Uncharacterized protein LOC108680790</fullName>
    </submittedName>
</protein>
<dbReference type="AlphaFoldDB" id="A0A8B7PIL7"/>
<evidence type="ECO:0000313" key="2">
    <source>
        <dbReference type="RefSeq" id="XP_018025181.1"/>
    </source>
</evidence>
<organism evidence="1 2">
    <name type="scientific">Hyalella azteca</name>
    <name type="common">Amphipod</name>
    <dbReference type="NCBI Taxonomy" id="294128"/>
    <lineage>
        <taxon>Eukaryota</taxon>
        <taxon>Metazoa</taxon>
        <taxon>Ecdysozoa</taxon>
        <taxon>Arthropoda</taxon>
        <taxon>Crustacea</taxon>
        <taxon>Multicrustacea</taxon>
        <taxon>Malacostraca</taxon>
        <taxon>Eumalacostraca</taxon>
        <taxon>Peracarida</taxon>
        <taxon>Amphipoda</taxon>
        <taxon>Senticaudata</taxon>
        <taxon>Talitrida</taxon>
        <taxon>Talitroidea</taxon>
        <taxon>Hyalellidae</taxon>
        <taxon>Hyalella</taxon>
    </lineage>
</organism>
<keyword evidence="1" id="KW-1185">Reference proteome</keyword>
<proteinExistence type="predicted"/>
<sequence length="347" mass="38075">MMNQDRQVCSEKNWSLWNAVVQKYHSRQDSLFDDLFGNNKTLLGSAMVRDHKQSPNAPSVPVTPTSEVTALSPKAAQRELIDLLNRATASLPLTYEPSKDLRQLLTQIWQKDDFDITRAETEAALSSDRPWGLGQLSSHRGLLLPEESLQNLCDRIIRANLNEETLAATVLLVVLPSVSQASSQLSHPTMACLCRLTERSPELLTRACLAPALAHTTSPFCPDIVARLVSKVALGIAPHAHLLMRSVTQRSEVCEQYLQVLEATCAVLPPSPQQLLIHSIATALQRVCSGLPTTSPRVGRALLLVVSSLLPHLKNVAPTTEILQQTADAHASPLQRAVQAKLKRIRS</sequence>
<dbReference type="KEGG" id="hazt:108680790"/>
<name>A0A8B7PIL7_HYAAZ</name>
<evidence type="ECO:0000313" key="1">
    <source>
        <dbReference type="Proteomes" id="UP000694843"/>
    </source>
</evidence>